<evidence type="ECO:0000313" key="2">
    <source>
        <dbReference type="EMBL" id="UQZ87283.1"/>
    </source>
</evidence>
<keyword evidence="1" id="KW-0812">Transmembrane</keyword>
<accession>A0ABY4S144</accession>
<reference evidence="2" key="1">
    <citation type="submission" date="2018-02" db="EMBL/GenBank/DDBJ databases">
        <authorList>
            <person name="Kim S.-K."/>
            <person name="Jung H.-I."/>
            <person name="Lee S.-W."/>
        </authorList>
    </citation>
    <scope>NUCLEOTIDE SEQUENCE</scope>
    <source>
        <strain evidence="2">SK3146</strain>
    </source>
</reference>
<reference evidence="2" key="2">
    <citation type="journal article" date="2021" name="J Anim Sci Technol">
        <title>Complete genome sequence of Paenibacillus konkukensis sp. nov. SK3146 as a potential probiotic strain.</title>
        <authorList>
            <person name="Jung H.I."/>
            <person name="Park S."/>
            <person name="Niu K.M."/>
            <person name="Lee S.W."/>
            <person name="Kothari D."/>
            <person name="Yi K.J."/>
            <person name="Kim S.K."/>
        </authorList>
    </citation>
    <scope>NUCLEOTIDE SEQUENCE</scope>
    <source>
        <strain evidence="2">SK3146</strain>
    </source>
</reference>
<dbReference type="EMBL" id="CP027059">
    <property type="protein sequence ID" value="UQZ87283.1"/>
    <property type="molecule type" value="Genomic_DNA"/>
</dbReference>
<dbReference type="Proteomes" id="UP001057134">
    <property type="component" value="Chromosome"/>
</dbReference>
<feature type="transmembrane region" description="Helical" evidence="1">
    <location>
        <begin position="128"/>
        <end position="145"/>
    </location>
</feature>
<evidence type="ECO:0000313" key="3">
    <source>
        <dbReference type="Proteomes" id="UP001057134"/>
    </source>
</evidence>
<gene>
    <name evidence="2" type="ORF">SK3146_06580</name>
</gene>
<keyword evidence="3" id="KW-1185">Reference proteome</keyword>
<keyword evidence="1" id="KW-1133">Transmembrane helix</keyword>
<feature type="transmembrane region" description="Helical" evidence="1">
    <location>
        <begin position="6"/>
        <end position="24"/>
    </location>
</feature>
<keyword evidence="1" id="KW-0472">Membrane</keyword>
<protein>
    <submittedName>
        <fullName evidence="2">Uncharacterized protein</fullName>
    </submittedName>
</protein>
<feature type="transmembrane region" description="Helical" evidence="1">
    <location>
        <begin position="84"/>
        <end position="108"/>
    </location>
</feature>
<sequence>MLFVSIAIAFSIFAFLLTLEIYTLRKLKKKIFRCFERNMSWSKKKHLQKDPDYLFNEVRNLSPHLRRKLKFIVRNSTDDSTTAATFNGMTVIVSVTLSMMAIMVSVFSLLNDQVEEKLLVVLFDMLEYLQYFLVYLGMAFLQYAIRIRFIESTKDFLNKFSVAIDEVEIELAVIPHPSEAQYLTRSASEDHRQC</sequence>
<name>A0ABY4S144_9BACL</name>
<proteinExistence type="predicted"/>
<organism evidence="2 3">
    <name type="scientific">Paenibacillus konkukensis</name>
    <dbReference type="NCBI Taxonomy" id="2020716"/>
    <lineage>
        <taxon>Bacteria</taxon>
        <taxon>Bacillati</taxon>
        <taxon>Bacillota</taxon>
        <taxon>Bacilli</taxon>
        <taxon>Bacillales</taxon>
        <taxon>Paenibacillaceae</taxon>
        <taxon>Paenibacillus</taxon>
    </lineage>
</organism>
<dbReference type="RefSeq" id="WP_249862753.1">
    <property type="nucleotide sequence ID" value="NZ_CP027059.1"/>
</dbReference>
<evidence type="ECO:0000256" key="1">
    <source>
        <dbReference type="SAM" id="Phobius"/>
    </source>
</evidence>